<dbReference type="OrthoDB" id="4244618at2759"/>
<reference evidence="1" key="2">
    <citation type="journal article" date="2023" name="IMA Fungus">
        <title>Comparative genomic study of the Penicillium genus elucidates a diverse pangenome and 15 lateral gene transfer events.</title>
        <authorList>
            <person name="Petersen C."/>
            <person name="Sorensen T."/>
            <person name="Nielsen M.R."/>
            <person name="Sondergaard T.E."/>
            <person name="Sorensen J.L."/>
            <person name="Fitzpatrick D.A."/>
            <person name="Frisvad J.C."/>
            <person name="Nielsen K.L."/>
        </authorList>
    </citation>
    <scope>NUCLEOTIDE SEQUENCE</scope>
    <source>
        <strain evidence="1">IBT 22155</strain>
    </source>
</reference>
<dbReference type="GeneID" id="81401397"/>
<protein>
    <submittedName>
        <fullName evidence="1">Uncharacterized protein</fullName>
    </submittedName>
</protein>
<sequence>MAHINQSRVTSFRQSRDDLVTLLQQQATFLRHDIDCRNYVIPCLRLQLVQQLDIVADHSKKMALHSRHNPYVLLHPAGFYETTVPMHCAALKGQCAYLADRLRDNPCTDVPGAVARVIDQIVANLPF</sequence>
<accession>A0A9W9L8F0</accession>
<evidence type="ECO:0000313" key="1">
    <source>
        <dbReference type="EMBL" id="KAJ5142696.1"/>
    </source>
</evidence>
<proteinExistence type="predicted"/>
<gene>
    <name evidence="1" type="ORF">N7515_001483</name>
</gene>
<reference evidence="1" key="1">
    <citation type="submission" date="2022-11" db="EMBL/GenBank/DDBJ databases">
        <authorList>
            <person name="Petersen C."/>
        </authorList>
    </citation>
    <scope>NUCLEOTIDE SEQUENCE</scope>
    <source>
        <strain evidence="1">IBT 22155</strain>
    </source>
</reference>
<dbReference type="RefSeq" id="XP_056524340.1">
    <property type="nucleotide sequence ID" value="XM_056662227.1"/>
</dbReference>
<name>A0A9W9L8F0_9EURO</name>
<evidence type="ECO:0000313" key="2">
    <source>
        <dbReference type="Proteomes" id="UP001149079"/>
    </source>
</evidence>
<dbReference type="Proteomes" id="UP001149079">
    <property type="component" value="Unassembled WGS sequence"/>
</dbReference>
<keyword evidence="2" id="KW-1185">Reference proteome</keyword>
<comment type="caution">
    <text evidence="1">The sequence shown here is derived from an EMBL/GenBank/DDBJ whole genome shotgun (WGS) entry which is preliminary data.</text>
</comment>
<dbReference type="AlphaFoldDB" id="A0A9W9L8F0"/>
<organism evidence="1 2">
    <name type="scientific">Penicillium bovifimosum</name>
    <dbReference type="NCBI Taxonomy" id="126998"/>
    <lineage>
        <taxon>Eukaryota</taxon>
        <taxon>Fungi</taxon>
        <taxon>Dikarya</taxon>
        <taxon>Ascomycota</taxon>
        <taxon>Pezizomycotina</taxon>
        <taxon>Eurotiomycetes</taxon>
        <taxon>Eurotiomycetidae</taxon>
        <taxon>Eurotiales</taxon>
        <taxon>Aspergillaceae</taxon>
        <taxon>Penicillium</taxon>
    </lineage>
</organism>
<dbReference type="EMBL" id="JAPQKL010000002">
    <property type="protein sequence ID" value="KAJ5142696.1"/>
    <property type="molecule type" value="Genomic_DNA"/>
</dbReference>